<dbReference type="OrthoDB" id="2985014at2759"/>
<feature type="compositionally biased region" description="Low complexity" evidence="1">
    <location>
        <begin position="1"/>
        <end position="26"/>
    </location>
</feature>
<evidence type="ECO:0000256" key="1">
    <source>
        <dbReference type="SAM" id="MobiDB-lite"/>
    </source>
</evidence>
<sequence>MATPSPSDTTSPASTSTANAARTPAALEHENLQRKRARDRKSQKAMRERTKWNIQNLSQQVEQLTHALEMETREKNELYSRFLAVSDENDHLRVQKAALQLRLLGNGLEVEKSGSGAEGAGLAAHEAIPLNTSPSTMSDQILQTFVESRWEAYALQTSGRIESYPEKPDMSALFDGRPNRTVDETSSVVGDIIRSYKEIDTLPKQVAVHYVMSTLMKWQVLRTKASFEAMPEWLRPEPLQLEKAHASWIDRIPWPKVRLYLIEHPEVKFDDFASVYSTSFNIKWDYAPRNVIITTSDDEKGGILINPIYEEHVRQLKNWTVEGVFRRRFPEMTEIVDTHGKAERSAGSLENVLNPMPLARYAI</sequence>
<dbReference type="SUPFAM" id="SSF57959">
    <property type="entry name" value="Leucine zipper domain"/>
    <property type="match status" value="1"/>
</dbReference>
<dbReference type="GO" id="GO:0003700">
    <property type="term" value="F:DNA-binding transcription factor activity"/>
    <property type="evidence" value="ECO:0007669"/>
    <property type="project" value="InterPro"/>
</dbReference>
<organism evidence="2 3">
    <name type="scientific">Massarina eburnea CBS 473.64</name>
    <dbReference type="NCBI Taxonomy" id="1395130"/>
    <lineage>
        <taxon>Eukaryota</taxon>
        <taxon>Fungi</taxon>
        <taxon>Dikarya</taxon>
        <taxon>Ascomycota</taxon>
        <taxon>Pezizomycotina</taxon>
        <taxon>Dothideomycetes</taxon>
        <taxon>Pleosporomycetidae</taxon>
        <taxon>Pleosporales</taxon>
        <taxon>Massarineae</taxon>
        <taxon>Massarinaceae</taxon>
        <taxon>Massarina</taxon>
    </lineage>
</organism>
<evidence type="ECO:0000313" key="2">
    <source>
        <dbReference type="EMBL" id="KAF2643303.1"/>
    </source>
</evidence>
<dbReference type="InterPro" id="IPR046347">
    <property type="entry name" value="bZIP_sf"/>
</dbReference>
<dbReference type="InterPro" id="IPR021833">
    <property type="entry name" value="DUF3425"/>
</dbReference>
<evidence type="ECO:0000313" key="3">
    <source>
        <dbReference type="Proteomes" id="UP000799753"/>
    </source>
</evidence>
<accession>A0A6A6S983</accession>
<protein>
    <recommendedName>
        <fullName evidence="4">BZIP domain-containing protein</fullName>
    </recommendedName>
</protein>
<name>A0A6A6S983_9PLEO</name>
<dbReference type="Pfam" id="PF11905">
    <property type="entry name" value="DUF3425"/>
    <property type="match status" value="1"/>
</dbReference>
<feature type="region of interest" description="Disordered" evidence="1">
    <location>
        <begin position="1"/>
        <end position="49"/>
    </location>
</feature>
<dbReference type="PANTHER" id="PTHR37012:SF2">
    <property type="entry name" value="BZIP DOMAIN-CONTAINING PROTEIN-RELATED"/>
    <property type="match status" value="1"/>
</dbReference>
<evidence type="ECO:0008006" key="4">
    <source>
        <dbReference type="Google" id="ProtNLM"/>
    </source>
</evidence>
<dbReference type="AlphaFoldDB" id="A0A6A6S983"/>
<gene>
    <name evidence="2" type="ORF">P280DRAFT_467356</name>
</gene>
<proteinExistence type="predicted"/>
<dbReference type="EMBL" id="MU006780">
    <property type="protein sequence ID" value="KAF2643303.1"/>
    <property type="molecule type" value="Genomic_DNA"/>
</dbReference>
<dbReference type="CDD" id="cd14688">
    <property type="entry name" value="bZIP_YAP"/>
    <property type="match status" value="1"/>
</dbReference>
<feature type="compositionally biased region" description="Basic and acidic residues" evidence="1">
    <location>
        <begin position="40"/>
        <end position="49"/>
    </location>
</feature>
<reference evidence="2" key="1">
    <citation type="journal article" date="2020" name="Stud. Mycol.">
        <title>101 Dothideomycetes genomes: a test case for predicting lifestyles and emergence of pathogens.</title>
        <authorList>
            <person name="Haridas S."/>
            <person name="Albert R."/>
            <person name="Binder M."/>
            <person name="Bloem J."/>
            <person name="Labutti K."/>
            <person name="Salamov A."/>
            <person name="Andreopoulos B."/>
            <person name="Baker S."/>
            <person name="Barry K."/>
            <person name="Bills G."/>
            <person name="Bluhm B."/>
            <person name="Cannon C."/>
            <person name="Castanera R."/>
            <person name="Culley D."/>
            <person name="Daum C."/>
            <person name="Ezra D."/>
            <person name="Gonzalez J."/>
            <person name="Henrissat B."/>
            <person name="Kuo A."/>
            <person name="Liang C."/>
            <person name="Lipzen A."/>
            <person name="Lutzoni F."/>
            <person name="Magnuson J."/>
            <person name="Mondo S."/>
            <person name="Nolan M."/>
            <person name="Ohm R."/>
            <person name="Pangilinan J."/>
            <person name="Park H.-J."/>
            <person name="Ramirez L."/>
            <person name="Alfaro M."/>
            <person name="Sun H."/>
            <person name="Tritt A."/>
            <person name="Yoshinaga Y."/>
            <person name="Zwiers L.-H."/>
            <person name="Turgeon B."/>
            <person name="Goodwin S."/>
            <person name="Spatafora J."/>
            <person name="Crous P."/>
            <person name="Grigoriev I."/>
        </authorList>
    </citation>
    <scope>NUCLEOTIDE SEQUENCE</scope>
    <source>
        <strain evidence="2">CBS 473.64</strain>
    </source>
</reference>
<keyword evidence="3" id="KW-1185">Reference proteome</keyword>
<dbReference type="Proteomes" id="UP000799753">
    <property type="component" value="Unassembled WGS sequence"/>
</dbReference>
<dbReference type="PANTHER" id="PTHR37012">
    <property type="entry name" value="B-ZIP TRANSCRIPTION FACTOR (EUROFUNG)-RELATED"/>
    <property type="match status" value="1"/>
</dbReference>